<evidence type="ECO:0000313" key="4">
    <source>
        <dbReference type="Proteomes" id="UP001632038"/>
    </source>
</evidence>
<reference evidence="4" key="1">
    <citation type="journal article" date="2024" name="IScience">
        <title>Strigolactones Initiate the Formation of Haustorium-like Structures in Castilleja.</title>
        <authorList>
            <person name="Buerger M."/>
            <person name="Peterson D."/>
            <person name="Chory J."/>
        </authorList>
    </citation>
    <scope>NUCLEOTIDE SEQUENCE [LARGE SCALE GENOMIC DNA]</scope>
</reference>
<organism evidence="3 4">
    <name type="scientific">Castilleja foliolosa</name>
    <dbReference type="NCBI Taxonomy" id="1961234"/>
    <lineage>
        <taxon>Eukaryota</taxon>
        <taxon>Viridiplantae</taxon>
        <taxon>Streptophyta</taxon>
        <taxon>Embryophyta</taxon>
        <taxon>Tracheophyta</taxon>
        <taxon>Spermatophyta</taxon>
        <taxon>Magnoliopsida</taxon>
        <taxon>eudicotyledons</taxon>
        <taxon>Gunneridae</taxon>
        <taxon>Pentapetalae</taxon>
        <taxon>asterids</taxon>
        <taxon>lamiids</taxon>
        <taxon>Lamiales</taxon>
        <taxon>Orobanchaceae</taxon>
        <taxon>Pedicularideae</taxon>
        <taxon>Castillejinae</taxon>
        <taxon>Castilleja</taxon>
    </lineage>
</organism>
<gene>
    <name evidence="3" type="ORF">CASFOL_038426</name>
</gene>
<name>A0ABD3BKX4_9LAMI</name>
<proteinExistence type="predicted"/>
<evidence type="ECO:0000256" key="2">
    <source>
        <dbReference type="ARBA" id="ARBA00023315"/>
    </source>
</evidence>
<dbReference type="Pfam" id="PF02458">
    <property type="entry name" value="Transferase"/>
    <property type="match status" value="1"/>
</dbReference>
<dbReference type="EMBL" id="JAVIJP010000081">
    <property type="protein sequence ID" value="KAL3618105.1"/>
    <property type="molecule type" value="Genomic_DNA"/>
</dbReference>
<evidence type="ECO:0000313" key="3">
    <source>
        <dbReference type="EMBL" id="KAL3618105.1"/>
    </source>
</evidence>
<dbReference type="Proteomes" id="UP001632038">
    <property type="component" value="Unassembled WGS sequence"/>
</dbReference>
<dbReference type="GO" id="GO:0016747">
    <property type="term" value="F:acyltransferase activity, transferring groups other than amino-acyl groups"/>
    <property type="evidence" value="ECO:0007669"/>
    <property type="project" value="UniProtKB-ARBA"/>
</dbReference>
<evidence type="ECO:0000256" key="1">
    <source>
        <dbReference type="ARBA" id="ARBA00022679"/>
    </source>
</evidence>
<dbReference type="Gene3D" id="3.30.559.10">
    <property type="entry name" value="Chloramphenicol acetyltransferase-like domain"/>
    <property type="match status" value="1"/>
</dbReference>
<accession>A0ABD3BKX4</accession>
<protein>
    <submittedName>
        <fullName evidence="3">Uncharacterized protein</fullName>
    </submittedName>
</protein>
<dbReference type="PANTHER" id="PTHR31625">
    <property type="match status" value="1"/>
</dbReference>
<keyword evidence="1" id="KW-0808">Transferase</keyword>
<dbReference type="AlphaFoldDB" id="A0ABD3BKX4"/>
<keyword evidence="2" id="KW-0012">Acyltransferase</keyword>
<dbReference type="InterPro" id="IPR051504">
    <property type="entry name" value="Plant_metabolite_acyltrans"/>
</dbReference>
<dbReference type="InterPro" id="IPR023213">
    <property type="entry name" value="CAT-like_dom_sf"/>
</dbReference>
<sequence>MAVKIIEQCQITPSSGAPSEQILKLLHMDMIFLYIPNILKTLIFYSFPCSESHFLDKIVPNLKTSLSITLKHFPPMAGKIVIDNGMPVSRYIAGQDSFPLTVAVSYSDLVNLTGHHPKDAPLLHDFAPRLDEALSPVTKLTVAAIQVTLFPNQGVCIGLTRNHAICDGATIVRFLEMWASINKFEGDESGFVALGQKYLPFYDRGIVRDGDRLAVECWRQMAMSPYPVSVVSSYTRRYQATFILREACLN</sequence>
<keyword evidence="4" id="KW-1185">Reference proteome</keyword>
<comment type="caution">
    <text evidence="3">The sequence shown here is derived from an EMBL/GenBank/DDBJ whole genome shotgun (WGS) entry which is preliminary data.</text>
</comment>